<reference evidence="1 2" key="1">
    <citation type="submission" date="2019-07" db="EMBL/GenBank/DDBJ databases">
        <title>Whole genome shotgun sequence of Acetobacter oeni NBRC 105207.</title>
        <authorList>
            <person name="Hosoyama A."/>
            <person name="Uohara A."/>
            <person name="Ohji S."/>
            <person name="Ichikawa N."/>
        </authorList>
    </citation>
    <scope>NUCLEOTIDE SEQUENCE [LARGE SCALE GENOMIC DNA]</scope>
    <source>
        <strain evidence="1 2">NBRC 105207</strain>
    </source>
</reference>
<dbReference type="AlphaFoldDB" id="A0A511XQD6"/>
<dbReference type="EMBL" id="BJYG01000073">
    <property type="protein sequence ID" value="GEN65134.1"/>
    <property type="molecule type" value="Genomic_DNA"/>
</dbReference>
<comment type="caution">
    <text evidence="1">The sequence shown here is derived from an EMBL/GenBank/DDBJ whole genome shotgun (WGS) entry which is preliminary data.</text>
</comment>
<proteinExistence type="predicted"/>
<protein>
    <submittedName>
        <fullName evidence="1">Uncharacterized protein</fullName>
    </submittedName>
</protein>
<accession>A0A511XQD6</accession>
<sequence>MAADELTGLIRYLGQDHWQDRFAEVLGDHIGPALEAGDITFEDLAEMIGPDVAMTLWAVPSRISWGRTGITTGISLTSI</sequence>
<evidence type="ECO:0000313" key="2">
    <source>
        <dbReference type="Proteomes" id="UP000321746"/>
    </source>
</evidence>
<keyword evidence="2" id="KW-1185">Reference proteome</keyword>
<dbReference type="Proteomes" id="UP000321746">
    <property type="component" value="Unassembled WGS sequence"/>
</dbReference>
<gene>
    <name evidence="1" type="ORF">AOE01nite_33580</name>
</gene>
<evidence type="ECO:0000313" key="1">
    <source>
        <dbReference type="EMBL" id="GEN65134.1"/>
    </source>
</evidence>
<name>A0A511XQD6_9PROT</name>
<organism evidence="1 2">
    <name type="scientific">Acetobacter oeni</name>
    <dbReference type="NCBI Taxonomy" id="304077"/>
    <lineage>
        <taxon>Bacteria</taxon>
        <taxon>Pseudomonadati</taxon>
        <taxon>Pseudomonadota</taxon>
        <taxon>Alphaproteobacteria</taxon>
        <taxon>Acetobacterales</taxon>
        <taxon>Acetobacteraceae</taxon>
        <taxon>Acetobacter</taxon>
    </lineage>
</organism>